<gene>
    <name evidence="1" type="ORF">BP01DRAFT_383329</name>
</gene>
<dbReference type="OrthoDB" id="4475994at2759"/>
<proteinExistence type="predicted"/>
<evidence type="ECO:0000313" key="1">
    <source>
        <dbReference type="EMBL" id="PYH44764.1"/>
    </source>
</evidence>
<dbReference type="Proteomes" id="UP000248349">
    <property type="component" value="Unassembled WGS sequence"/>
</dbReference>
<reference evidence="1 2" key="1">
    <citation type="submission" date="2016-12" db="EMBL/GenBank/DDBJ databases">
        <title>The genomes of Aspergillus section Nigri reveals drivers in fungal speciation.</title>
        <authorList>
            <consortium name="DOE Joint Genome Institute"/>
            <person name="Vesth T.C."/>
            <person name="Nybo J."/>
            <person name="Theobald S."/>
            <person name="Brandl J."/>
            <person name="Frisvad J.C."/>
            <person name="Nielsen K.F."/>
            <person name="Lyhne E.K."/>
            <person name="Kogle M.E."/>
            <person name="Kuo A."/>
            <person name="Riley R."/>
            <person name="Clum A."/>
            <person name="Nolan M."/>
            <person name="Lipzen A."/>
            <person name="Salamov A."/>
            <person name="Henrissat B."/>
            <person name="Wiebenga A."/>
            <person name="De Vries R.P."/>
            <person name="Grigoriev I.V."/>
            <person name="Mortensen U.H."/>
            <person name="Andersen M.R."/>
            <person name="Baker S.E."/>
        </authorList>
    </citation>
    <scope>NUCLEOTIDE SEQUENCE [LARGE SCALE GENOMIC DNA]</scope>
    <source>
        <strain evidence="1 2">JOP 1030-1</strain>
    </source>
</reference>
<organism evidence="1 2">
    <name type="scientific">Aspergillus saccharolyticus JOP 1030-1</name>
    <dbReference type="NCBI Taxonomy" id="1450539"/>
    <lineage>
        <taxon>Eukaryota</taxon>
        <taxon>Fungi</taxon>
        <taxon>Dikarya</taxon>
        <taxon>Ascomycota</taxon>
        <taxon>Pezizomycotina</taxon>
        <taxon>Eurotiomycetes</taxon>
        <taxon>Eurotiomycetidae</taxon>
        <taxon>Eurotiales</taxon>
        <taxon>Aspergillaceae</taxon>
        <taxon>Aspergillus</taxon>
        <taxon>Aspergillus subgen. Circumdati</taxon>
    </lineage>
</organism>
<evidence type="ECO:0000313" key="2">
    <source>
        <dbReference type="Proteomes" id="UP000248349"/>
    </source>
</evidence>
<keyword evidence="2" id="KW-1185">Reference proteome</keyword>
<dbReference type="GeneID" id="37078651"/>
<name>A0A318ZER1_9EURO</name>
<accession>A0A318ZER1</accession>
<dbReference type="AlphaFoldDB" id="A0A318ZER1"/>
<protein>
    <submittedName>
        <fullName evidence="1">Uncharacterized protein</fullName>
    </submittedName>
</protein>
<dbReference type="EMBL" id="KZ821235">
    <property type="protein sequence ID" value="PYH44764.1"/>
    <property type="molecule type" value="Genomic_DNA"/>
</dbReference>
<dbReference type="RefSeq" id="XP_025430746.1">
    <property type="nucleotide sequence ID" value="XM_025577422.1"/>
</dbReference>
<sequence length="224" mass="24853">MNQVSPLPPVLERAGYFLNPLASDITLICEGSPFQPTLLNAIEKDLLRDDTGTSHTAITNMAHPATQEAVTIRYAVCFHAKVFAQAEYFGIESLQGLAADRFSTTLRSLRRDENGFAAAMAELYDRRSWDYLRLRRRVIPEILNNQAIYRSGPGCYGKSLSSWLLEHVPGLGRDLAFTAMDEMSRLRLQLAAAEQALKTFHNGEEARAIDTVPEKVESPASPGL</sequence>